<reference evidence="1 2" key="1">
    <citation type="submission" date="2019-02" db="EMBL/GenBank/DDBJ databases">
        <title>Deep-cultivation of Planctomycetes and their phenomic and genomic characterization uncovers novel biology.</title>
        <authorList>
            <person name="Wiegand S."/>
            <person name="Jogler M."/>
            <person name="Boedeker C."/>
            <person name="Pinto D."/>
            <person name="Vollmers J."/>
            <person name="Rivas-Marin E."/>
            <person name="Kohn T."/>
            <person name="Peeters S.H."/>
            <person name="Heuer A."/>
            <person name="Rast P."/>
            <person name="Oberbeckmann S."/>
            <person name="Bunk B."/>
            <person name="Jeske O."/>
            <person name="Meyerdierks A."/>
            <person name="Storesund J.E."/>
            <person name="Kallscheuer N."/>
            <person name="Luecker S."/>
            <person name="Lage O.M."/>
            <person name="Pohl T."/>
            <person name="Merkel B.J."/>
            <person name="Hornburger P."/>
            <person name="Mueller R.-W."/>
            <person name="Bruemmer F."/>
            <person name="Labrenz M."/>
            <person name="Spormann A.M."/>
            <person name="Op den Camp H."/>
            <person name="Overmann J."/>
            <person name="Amann R."/>
            <person name="Jetten M.S.M."/>
            <person name="Mascher T."/>
            <person name="Medema M.H."/>
            <person name="Devos D.P."/>
            <person name="Kaster A.-K."/>
            <person name="Ovreas L."/>
            <person name="Rohde M."/>
            <person name="Galperin M.Y."/>
            <person name="Jogler C."/>
        </authorList>
    </citation>
    <scope>NUCLEOTIDE SEQUENCE [LARGE SCALE GENOMIC DNA]</scope>
    <source>
        <strain evidence="1 2">V22</strain>
    </source>
</reference>
<name>A0A517TA38_9PLAN</name>
<evidence type="ECO:0000313" key="1">
    <source>
        <dbReference type="EMBL" id="QDT65223.1"/>
    </source>
</evidence>
<protein>
    <submittedName>
        <fullName evidence="1">Uncharacterized protein</fullName>
    </submittedName>
</protein>
<dbReference type="EMBL" id="CP036316">
    <property type="protein sequence ID" value="QDT65223.1"/>
    <property type="molecule type" value="Genomic_DNA"/>
</dbReference>
<dbReference type="AlphaFoldDB" id="A0A517TA38"/>
<gene>
    <name evidence="1" type="ORF">V22_24700</name>
</gene>
<dbReference type="KEGG" id="chya:V22_24700"/>
<keyword evidence="2" id="KW-1185">Reference proteome</keyword>
<evidence type="ECO:0000313" key="2">
    <source>
        <dbReference type="Proteomes" id="UP000319976"/>
    </source>
</evidence>
<dbReference type="Proteomes" id="UP000319976">
    <property type="component" value="Chromosome"/>
</dbReference>
<accession>A0A517TA38</accession>
<sequence>MGEGCSASGETDLFRPGLHQQLDKLYSILSDGLLKCIIIILAIEIQRAEKWLVR</sequence>
<proteinExistence type="predicted"/>
<organism evidence="1 2">
    <name type="scientific">Calycomorphotria hydatis</name>
    <dbReference type="NCBI Taxonomy" id="2528027"/>
    <lineage>
        <taxon>Bacteria</taxon>
        <taxon>Pseudomonadati</taxon>
        <taxon>Planctomycetota</taxon>
        <taxon>Planctomycetia</taxon>
        <taxon>Planctomycetales</taxon>
        <taxon>Planctomycetaceae</taxon>
        <taxon>Calycomorphotria</taxon>
    </lineage>
</organism>